<dbReference type="GO" id="GO:0015562">
    <property type="term" value="F:efflux transmembrane transporter activity"/>
    <property type="evidence" value="ECO:0007669"/>
    <property type="project" value="TreeGrafter"/>
</dbReference>
<dbReference type="InterPro" id="IPR058647">
    <property type="entry name" value="BSH_CzcB-like"/>
</dbReference>
<feature type="chain" id="PRO_5008260099" evidence="2">
    <location>
        <begin position="24"/>
        <end position="365"/>
    </location>
</feature>
<dbReference type="PANTHER" id="PTHR30469:SF38">
    <property type="entry name" value="HLYD FAMILY SECRETION PROTEIN"/>
    <property type="match status" value="1"/>
</dbReference>
<evidence type="ECO:0000259" key="4">
    <source>
        <dbReference type="Pfam" id="PF25973"/>
    </source>
</evidence>
<dbReference type="Gene3D" id="2.40.420.20">
    <property type="match status" value="1"/>
</dbReference>
<evidence type="ECO:0000256" key="2">
    <source>
        <dbReference type="SAM" id="SignalP"/>
    </source>
</evidence>
<dbReference type="Gene3D" id="1.10.287.470">
    <property type="entry name" value="Helix hairpin bin"/>
    <property type="match status" value="1"/>
</dbReference>
<dbReference type="EMBL" id="CP016268">
    <property type="protein sequence ID" value="ANO50283.1"/>
    <property type="molecule type" value="Genomic_DNA"/>
</dbReference>
<dbReference type="KEGG" id="woc:BA177_02770"/>
<keyword evidence="7" id="KW-1185">Reference proteome</keyword>
<comment type="similarity">
    <text evidence="1">Belongs to the membrane fusion protein (MFP) (TC 8.A.1) family.</text>
</comment>
<evidence type="ECO:0000259" key="5">
    <source>
        <dbReference type="Pfam" id="PF25989"/>
    </source>
</evidence>
<accession>A0A193LCT8</accession>
<evidence type="ECO:0000259" key="3">
    <source>
        <dbReference type="Pfam" id="PF25954"/>
    </source>
</evidence>
<dbReference type="Pfam" id="PF25989">
    <property type="entry name" value="YknX_C"/>
    <property type="match status" value="1"/>
</dbReference>
<dbReference type="Pfam" id="PF25954">
    <property type="entry name" value="Beta-barrel_RND_2"/>
    <property type="match status" value="1"/>
</dbReference>
<dbReference type="GO" id="GO:1990281">
    <property type="term" value="C:efflux pump complex"/>
    <property type="evidence" value="ECO:0007669"/>
    <property type="project" value="TreeGrafter"/>
</dbReference>
<dbReference type="STRING" id="1548547.BA177_02770"/>
<organism evidence="6 7">
    <name type="scientific">Woeseia oceani</name>
    <dbReference type="NCBI Taxonomy" id="1548547"/>
    <lineage>
        <taxon>Bacteria</taxon>
        <taxon>Pseudomonadati</taxon>
        <taxon>Pseudomonadota</taxon>
        <taxon>Gammaproteobacteria</taxon>
        <taxon>Woeseiales</taxon>
        <taxon>Woeseiaceae</taxon>
        <taxon>Woeseia</taxon>
    </lineage>
</organism>
<gene>
    <name evidence="6" type="ORF">BA177_02770</name>
</gene>
<feature type="domain" description="YknX-like C-terminal permuted SH3-like" evidence="5">
    <location>
        <begin position="275"/>
        <end position="342"/>
    </location>
</feature>
<dbReference type="SUPFAM" id="SSF111369">
    <property type="entry name" value="HlyD-like secretion proteins"/>
    <property type="match status" value="1"/>
</dbReference>
<dbReference type="NCBIfam" id="TIGR01730">
    <property type="entry name" value="RND_mfp"/>
    <property type="match status" value="1"/>
</dbReference>
<evidence type="ECO:0000313" key="6">
    <source>
        <dbReference type="EMBL" id="ANO50283.1"/>
    </source>
</evidence>
<keyword evidence="2" id="KW-0732">Signal</keyword>
<dbReference type="InterPro" id="IPR058792">
    <property type="entry name" value="Beta-barrel_RND_2"/>
</dbReference>
<dbReference type="Gene3D" id="2.40.50.100">
    <property type="match status" value="1"/>
</dbReference>
<dbReference type="RefSeq" id="WP_068612564.1">
    <property type="nucleotide sequence ID" value="NZ_CP016268.1"/>
</dbReference>
<evidence type="ECO:0000313" key="7">
    <source>
        <dbReference type="Proteomes" id="UP000092695"/>
    </source>
</evidence>
<dbReference type="FunFam" id="2.40.30.170:FF:000010">
    <property type="entry name" value="Efflux RND transporter periplasmic adaptor subunit"/>
    <property type="match status" value="1"/>
</dbReference>
<proteinExistence type="inferred from homology"/>
<dbReference type="Gene3D" id="2.40.30.170">
    <property type="match status" value="1"/>
</dbReference>
<dbReference type="InterPro" id="IPR058637">
    <property type="entry name" value="YknX-like_C"/>
</dbReference>
<dbReference type="PANTHER" id="PTHR30469">
    <property type="entry name" value="MULTIDRUG RESISTANCE PROTEIN MDTA"/>
    <property type="match status" value="1"/>
</dbReference>
<evidence type="ECO:0000256" key="1">
    <source>
        <dbReference type="ARBA" id="ARBA00009477"/>
    </source>
</evidence>
<reference evidence="6 7" key="1">
    <citation type="submission" date="2016-06" db="EMBL/GenBank/DDBJ databases">
        <title>Complete genome sequence of a deep-branching marine Gamma Proteobacterium Woeseia oceani type strain XK5.</title>
        <authorList>
            <person name="Mu D."/>
            <person name="Du Z."/>
        </authorList>
    </citation>
    <scope>NUCLEOTIDE SEQUENCE [LARGE SCALE GENOMIC DNA]</scope>
    <source>
        <strain evidence="6 7">XK5</strain>
    </source>
</reference>
<feature type="domain" description="CusB-like beta-barrel" evidence="3">
    <location>
        <begin position="199"/>
        <end position="267"/>
    </location>
</feature>
<dbReference type="Proteomes" id="UP000092695">
    <property type="component" value="Chromosome"/>
</dbReference>
<feature type="signal peptide" evidence="2">
    <location>
        <begin position="1"/>
        <end position="23"/>
    </location>
</feature>
<feature type="domain" description="CzcB-like barrel-sandwich hybrid" evidence="4">
    <location>
        <begin position="64"/>
        <end position="189"/>
    </location>
</feature>
<dbReference type="PROSITE" id="PS51257">
    <property type="entry name" value="PROKAR_LIPOPROTEIN"/>
    <property type="match status" value="1"/>
</dbReference>
<protein>
    <submittedName>
        <fullName evidence="6">Uncharacterized protein</fullName>
    </submittedName>
</protein>
<name>A0A193LCT8_9GAMM</name>
<dbReference type="AlphaFoldDB" id="A0A193LCT8"/>
<dbReference type="Pfam" id="PF25973">
    <property type="entry name" value="BSH_CzcB"/>
    <property type="match status" value="1"/>
</dbReference>
<dbReference type="InterPro" id="IPR006143">
    <property type="entry name" value="RND_pump_MFP"/>
</dbReference>
<dbReference type="OrthoDB" id="9806939at2"/>
<sequence length="365" mass="39382">MTANRASGFLLVLLLAACQSETASESASENEPLPAIPVEAAYPSRGDIVSTYSGTAAIEALAEATVIAKVGGEVREIQVEEGDDVRAGQLLARLDGDRLRLIQTQAEANLQKLRRDFQRNQDLKDRSLISAGDFEKIQYEMEALEASYKMASLEVSYTEIRAPIDGVVSERFVKTGNTIDVNAKLFHVTSLDPLVAYLHVPEREYRRMSQGMPATIQVDALGGARYTASIARISPVVDPSTGTFKITVEISDPERRLKPGMFARIGIVSDIHADALQIPRSAIVDDGGETSVFVVKDETVSRRPIRTGFVANGNIEVVEGLNDGEQIVIVGQSGLRDGSRVELIDTSPDANNVLAAPAPSSQDES</sequence>